<comment type="caution">
    <text evidence="3">The sequence shown here is derived from an EMBL/GenBank/DDBJ whole genome shotgun (WGS) entry which is preliminary data.</text>
</comment>
<sequence>MDPTLQSLVLHRPLSLRVLHPGLSLRQDISWVANSDLADPRPFLSPGQVLLTTGRQFADWTGQQPFDEYVANLAADGIVGIGFGTEIFVTGTPPELITACQTADMSLIEVPYDTPFIAIIRWISDAIASKAKARAEWGRNAQSSISLTVIKGNGVDGVLAELARQLTARVCIIEANGRLAKSFGGSPTAAGKEATQDRTPVQNLAQALMAEATRLLGNKRRAGSSLSTDGTESVFQTLGEQNAMFGVLSVSGPDRFDRAAMAVITTAVALCEISFRDDAERATERMTAQSGVLAMLLEGHYDAAREFPPLGDSWLPRTPTLCFAVIGGGANRSNSVEAALRETPAMARIERLVACHDDDLVLVFANTHRRQVANFLAQGGMRAGLSGAVPPHKARQGLDQAVMALSSARDDVAVVDWGDANIKGFWELLDREELADYATLRLAALKDRPDGDELITFARAWFAHNCNGDAAAKEVGLHRHVLRNRLELIESTLGLTLSTFEGRAELWALLSTAP</sequence>
<feature type="domain" description="PucR C-terminal helix-turn-helix" evidence="2">
    <location>
        <begin position="456"/>
        <end position="510"/>
    </location>
</feature>
<evidence type="ECO:0000259" key="1">
    <source>
        <dbReference type="Pfam" id="PF07905"/>
    </source>
</evidence>
<dbReference type="PANTHER" id="PTHR33744:SF1">
    <property type="entry name" value="DNA-BINDING TRANSCRIPTIONAL ACTIVATOR ADER"/>
    <property type="match status" value="1"/>
</dbReference>
<reference evidence="3 4" key="1">
    <citation type="submission" date="2020-07" db="EMBL/GenBank/DDBJ databases">
        <title>Sequencing the genomes of 1000 actinobacteria strains.</title>
        <authorList>
            <person name="Klenk H.-P."/>
        </authorList>
    </citation>
    <scope>NUCLEOTIDE SEQUENCE [LARGE SCALE GENOMIC DNA]</scope>
    <source>
        <strain evidence="3 4">DSM 23737</strain>
    </source>
</reference>
<name>A0A7W3PQ44_9MICO</name>
<keyword evidence="4" id="KW-1185">Reference proteome</keyword>
<feature type="domain" description="Purine catabolism PurC-like" evidence="1">
    <location>
        <begin position="17"/>
        <end position="127"/>
    </location>
</feature>
<dbReference type="Pfam" id="PF13556">
    <property type="entry name" value="HTH_30"/>
    <property type="match status" value="1"/>
</dbReference>
<dbReference type="AlphaFoldDB" id="A0A7W3PQ44"/>
<evidence type="ECO:0000313" key="3">
    <source>
        <dbReference type="EMBL" id="MBA8829893.1"/>
    </source>
</evidence>
<dbReference type="InterPro" id="IPR042070">
    <property type="entry name" value="PucR_C-HTH_sf"/>
</dbReference>
<accession>A0A7W3PQ44</accession>
<dbReference type="Proteomes" id="UP000524237">
    <property type="component" value="Unassembled WGS sequence"/>
</dbReference>
<dbReference type="Gene3D" id="1.10.10.2840">
    <property type="entry name" value="PucR C-terminal helix-turn-helix domain"/>
    <property type="match status" value="1"/>
</dbReference>
<proteinExistence type="predicted"/>
<evidence type="ECO:0000313" key="4">
    <source>
        <dbReference type="Proteomes" id="UP000524237"/>
    </source>
</evidence>
<gene>
    <name evidence="3" type="ORF">FB555_002019</name>
</gene>
<dbReference type="EMBL" id="JACGWU010000008">
    <property type="protein sequence ID" value="MBA8829893.1"/>
    <property type="molecule type" value="Genomic_DNA"/>
</dbReference>
<evidence type="ECO:0000259" key="2">
    <source>
        <dbReference type="Pfam" id="PF13556"/>
    </source>
</evidence>
<dbReference type="InterPro" id="IPR051448">
    <property type="entry name" value="CdaR-like_regulators"/>
</dbReference>
<dbReference type="RefSeq" id="WP_182485312.1">
    <property type="nucleotide sequence ID" value="NZ_JACGWU010000008.1"/>
</dbReference>
<dbReference type="InterPro" id="IPR012914">
    <property type="entry name" value="PucR_dom"/>
</dbReference>
<protein>
    <submittedName>
        <fullName evidence="3">Purine catabolism regulator</fullName>
    </submittedName>
</protein>
<organism evidence="3 4">
    <name type="scientific">Alpinimonas psychrophila</name>
    <dbReference type="NCBI Taxonomy" id="748908"/>
    <lineage>
        <taxon>Bacteria</taxon>
        <taxon>Bacillati</taxon>
        <taxon>Actinomycetota</taxon>
        <taxon>Actinomycetes</taxon>
        <taxon>Micrococcales</taxon>
        <taxon>Microbacteriaceae</taxon>
        <taxon>Alpinimonas</taxon>
    </lineage>
</organism>
<dbReference type="Pfam" id="PF07905">
    <property type="entry name" value="PucR"/>
    <property type="match status" value="1"/>
</dbReference>
<dbReference type="InterPro" id="IPR025736">
    <property type="entry name" value="PucR_C-HTH_dom"/>
</dbReference>
<dbReference type="PANTHER" id="PTHR33744">
    <property type="entry name" value="CARBOHYDRATE DIACID REGULATOR"/>
    <property type="match status" value="1"/>
</dbReference>